<dbReference type="Pfam" id="PF00072">
    <property type="entry name" value="Response_reg"/>
    <property type="match status" value="1"/>
</dbReference>
<evidence type="ECO:0000256" key="3">
    <source>
        <dbReference type="ARBA" id="ARBA00022490"/>
    </source>
</evidence>
<evidence type="ECO:0000256" key="2">
    <source>
        <dbReference type="ARBA" id="ARBA00018672"/>
    </source>
</evidence>
<dbReference type="PANTHER" id="PTHR42713">
    <property type="entry name" value="HISTIDINE KINASE-RELATED"/>
    <property type="match status" value="1"/>
</dbReference>
<dbReference type="SUPFAM" id="SSF52172">
    <property type="entry name" value="CheY-like"/>
    <property type="match status" value="1"/>
</dbReference>
<reference evidence="13 14" key="1">
    <citation type="submission" date="2020-07" db="EMBL/GenBank/DDBJ databases">
        <title>Vallitalea guaymasensis genome.</title>
        <authorList>
            <person name="Postec A."/>
        </authorList>
    </citation>
    <scope>NUCLEOTIDE SEQUENCE [LARGE SCALE GENOMIC DNA]</scope>
    <source>
        <strain evidence="13 14">Ra1766G1</strain>
    </source>
</reference>
<gene>
    <name evidence="13" type="ORF">HYG85_07305</name>
</gene>
<dbReference type="Proteomes" id="UP000677305">
    <property type="component" value="Chromosome"/>
</dbReference>
<dbReference type="InterPro" id="IPR001789">
    <property type="entry name" value="Sig_transdc_resp-reg_receiver"/>
</dbReference>
<evidence type="ECO:0000256" key="10">
    <source>
        <dbReference type="PROSITE-ProRule" id="PRU00169"/>
    </source>
</evidence>
<keyword evidence="6" id="KW-0805">Transcription regulation</keyword>
<dbReference type="KEGG" id="vgu:HYG85_07305"/>
<organism evidence="13 14">
    <name type="scientific">Vallitalea guaymasensis</name>
    <dbReference type="NCBI Taxonomy" id="1185412"/>
    <lineage>
        <taxon>Bacteria</taxon>
        <taxon>Bacillati</taxon>
        <taxon>Bacillota</taxon>
        <taxon>Clostridia</taxon>
        <taxon>Lachnospirales</taxon>
        <taxon>Vallitaleaceae</taxon>
        <taxon>Vallitalea</taxon>
    </lineage>
</organism>
<dbReference type="Gene3D" id="3.40.50.2300">
    <property type="match status" value="1"/>
</dbReference>
<evidence type="ECO:0000256" key="6">
    <source>
        <dbReference type="ARBA" id="ARBA00023015"/>
    </source>
</evidence>
<dbReference type="RefSeq" id="WP_113672329.1">
    <property type="nucleotide sequence ID" value="NZ_CP058561.1"/>
</dbReference>
<dbReference type="AlphaFoldDB" id="A0A8J8M9C6"/>
<dbReference type="PANTHER" id="PTHR42713:SF3">
    <property type="entry name" value="TRANSCRIPTIONAL REGULATORY PROTEIN HPTR"/>
    <property type="match status" value="1"/>
</dbReference>
<dbReference type="CDD" id="cd17536">
    <property type="entry name" value="REC_YesN-like"/>
    <property type="match status" value="1"/>
</dbReference>
<evidence type="ECO:0000256" key="5">
    <source>
        <dbReference type="ARBA" id="ARBA00023012"/>
    </source>
</evidence>
<dbReference type="InterPro" id="IPR009057">
    <property type="entry name" value="Homeodomain-like_sf"/>
</dbReference>
<evidence type="ECO:0000256" key="1">
    <source>
        <dbReference type="ARBA" id="ARBA00004496"/>
    </source>
</evidence>
<dbReference type="PROSITE" id="PS50110">
    <property type="entry name" value="RESPONSE_REGULATORY"/>
    <property type="match status" value="1"/>
</dbReference>
<dbReference type="PROSITE" id="PS00041">
    <property type="entry name" value="HTH_ARAC_FAMILY_1"/>
    <property type="match status" value="1"/>
</dbReference>
<dbReference type="OrthoDB" id="1769137at2"/>
<proteinExistence type="predicted"/>
<feature type="domain" description="HTH araC/xylS-type" evidence="11">
    <location>
        <begin position="166"/>
        <end position="264"/>
    </location>
</feature>
<keyword evidence="14" id="KW-1185">Reference proteome</keyword>
<keyword evidence="3" id="KW-0963">Cytoplasm</keyword>
<keyword evidence="7" id="KW-0238">DNA-binding</keyword>
<dbReference type="Pfam" id="PF12833">
    <property type="entry name" value="HTH_18"/>
    <property type="match status" value="1"/>
</dbReference>
<evidence type="ECO:0000313" key="13">
    <source>
        <dbReference type="EMBL" id="QUH28728.1"/>
    </source>
</evidence>
<dbReference type="GO" id="GO:0000160">
    <property type="term" value="P:phosphorelay signal transduction system"/>
    <property type="evidence" value="ECO:0007669"/>
    <property type="project" value="UniProtKB-KW"/>
</dbReference>
<feature type="modified residue" description="4-aspartylphosphate" evidence="10">
    <location>
        <position position="55"/>
    </location>
</feature>
<evidence type="ECO:0000313" key="14">
    <source>
        <dbReference type="Proteomes" id="UP000677305"/>
    </source>
</evidence>
<keyword evidence="8" id="KW-0804">Transcription</keyword>
<comment type="subcellular location">
    <subcellularLocation>
        <location evidence="1">Cytoplasm</location>
    </subcellularLocation>
</comment>
<comment type="function">
    <text evidence="9">May play the central regulatory role in sporulation. It may be an element of the effector pathway responsible for the activation of sporulation genes in response to nutritional stress. Spo0A may act in concert with spo0H (a sigma factor) to control the expression of some genes that are critical to the sporulation process.</text>
</comment>
<sequence>MYKILLIDDEEIIIEGLKKLVPWEEIECEVVGVAEDGEEGLELAHELKPDIIISDIQMPKLSGLEMIKRIKEKSKDTKFIILTGYREFEYAREAVTLGVTQFLLKPTNLEDIKNAILEAINILDDERTKVKDIENLRKKLYKFNALSDVEEDENDNEDDKVRFLTGQAIKYIKENFSSKLDLQTVADHLYISSWYLCKILKKEVGNSFIELLNEVRIQEAKNLLTTTNYKVYEITEMVGYSDTPYFSKTFKKHVGITPNQYRNKKWDNKQKG</sequence>
<dbReference type="SUPFAM" id="SSF46689">
    <property type="entry name" value="Homeodomain-like"/>
    <property type="match status" value="1"/>
</dbReference>
<dbReference type="GO" id="GO:0043565">
    <property type="term" value="F:sequence-specific DNA binding"/>
    <property type="evidence" value="ECO:0007669"/>
    <property type="project" value="InterPro"/>
</dbReference>
<dbReference type="InterPro" id="IPR011006">
    <property type="entry name" value="CheY-like_superfamily"/>
</dbReference>
<evidence type="ECO:0000259" key="11">
    <source>
        <dbReference type="PROSITE" id="PS01124"/>
    </source>
</evidence>
<dbReference type="Gene3D" id="1.10.10.60">
    <property type="entry name" value="Homeodomain-like"/>
    <property type="match status" value="2"/>
</dbReference>
<evidence type="ECO:0000259" key="12">
    <source>
        <dbReference type="PROSITE" id="PS50110"/>
    </source>
</evidence>
<dbReference type="InterPro" id="IPR018062">
    <property type="entry name" value="HTH_AraC-typ_CS"/>
</dbReference>
<accession>A0A8J8M9C6</accession>
<keyword evidence="4 10" id="KW-0597">Phosphoprotein</keyword>
<dbReference type="InterPro" id="IPR018060">
    <property type="entry name" value="HTH_AraC"/>
</dbReference>
<feature type="domain" description="Response regulatory" evidence="12">
    <location>
        <begin position="3"/>
        <end position="120"/>
    </location>
</feature>
<name>A0A8J8M9C6_9FIRM</name>
<dbReference type="PRINTS" id="PR00032">
    <property type="entry name" value="HTHARAC"/>
</dbReference>
<dbReference type="InterPro" id="IPR051552">
    <property type="entry name" value="HptR"/>
</dbReference>
<dbReference type="InterPro" id="IPR020449">
    <property type="entry name" value="Tscrpt_reg_AraC-type_HTH"/>
</dbReference>
<evidence type="ECO:0000256" key="9">
    <source>
        <dbReference type="ARBA" id="ARBA00024867"/>
    </source>
</evidence>
<dbReference type="GO" id="GO:0003700">
    <property type="term" value="F:DNA-binding transcription factor activity"/>
    <property type="evidence" value="ECO:0007669"/>
    <property type="project" value="InterPro"/>
</dbReference>
<dbReference type="SMART" id="SM00342">
    <property type="entry name" value="HTH_ARAC"/>
    <property type="match status" value="1"/>
</dbReference>
<evidence type="ECO:0000256" key="4">
    <source>
        <dbReference type="ARBA" id="ARBA00022553"/>
    </source>
</evidence>
<evidence type="ECO:0000256" key="7">
    <source>
        <dbReference type="ARBA" id="ARBA00023125"/>
    </source>
</evidence>
<keyword evidence="5" id="KW-0902">Two-component regulatory system</keyword>
<protein>
    <recommendedName>
        <fullName evidence="2">Stage 0 sporulation protein A homolog</fullName>
    </recommendedName>
</protein>
<evidence type="ECO:0000256" key="8">
    <source>
        <dbReference type="ARBA" id="ARBA00023163"/>
    </source>
</evidence>
<dbReference type="PROSITE" id="PS01124">
    <property type="entry name" value="HTH_ARAC_FAMILY_2"/>
    <property type="match status" value="1"/>
</dbReference>
<dbReference type="EMBL" id="CP058561">
    <property type="protein sequence ID" value="QUH28728.1"/>
    <property type="molecule type" value="Genomic_DNA"/>
</dbReference>
<dbReference type="GO" id="GO:0005737">
    <property type="term" value="C:cytoplasm"/>
    <property type="evidence" value="ECO:0007669"/>
    <property type="project" value="UniProtKB-SubCell"/>
</dbReference>
<dbReference type="SMART" id="SM00448">
    <property type="entry name" value="REC"/>
    <property type="match status" value="1"/>
</dbReference>